<evidence type="ECO:0000313" key="13">
    <source>
        <dbReference type="EMBL" id="OQV12588.1"/>
    </source>
</evidence>
<evidence type="ECO:0000256" key="9">
    <source>
        <dbReference type="ARBA" id="ARBA00048679"/>
    </source>
</evidence>
<feature type="region of interest" description="Disordered" evidence="11">
    <location>
        <begin position="422"/>
        <end position="503"/>
    </location>
</feature>
<feature type="compositionally biased region" description="Polar residues" evidence="11">
    <location>
        <begin position="458"/>
        <end position="470"/>
    </location>
</feature>
<comment type="similarity">
    <text evidence="1">Belongs to the protein kinase superfamily. STE Ser/Thr protein kinase family. STE20 subfamily.</text>
</comment>
<dbReference type="Gene3D" id="1.10.12.70">
    <property type="match status" value="1"/>
</dbReference>
<keyword evidence="14" id="KW-1185">Reference proteome</keyword>
<keyword evidence="3" id="KW-0723">Serine/threonine-protein kinase</keyword>
<evidence type="ECO:0000256" key="1">
    <source>
        <dbReference type="ARBA" id="ARBA00008874"/>
    </source>
</evidence>
<accession>A0A1W0WBN6</accession>
<reference evidence="14" key="1">
    <citation type="submission" date="2017-01" db="EMBL/GenBank/DDBJ databases">
        <title>Comparative genomics of anhydrobiosis in the tardigrade Hypsibius dujardini.</title>
        <authorList>
            <person name="Yoshida Y."/>
            <person name="Koutsovoulos G."/>
            <person name="Laetsch D."/>
            <person name="Stevens L."/>
            <person name="Kumar S."/>
            <person name="Horikawa D."/>
            <person name="Ishino K."/>
            <person name="Komine S."/>
            <person name="Tomita M."/>
            <person name="Blaxter M."/>
            <person name="Arakawa K."/>
        </authorList>
    </citation>
    <scope>NUCLEOTIDE SEQUENCE [LARGE SCALE GENOMIC DNA]</scope>
    <source>
        <strain evidence="14">Z151</strain>
    </source>
</reference>
<evidence type="ECO:0000256" key="6">
    <source>
        <dbReference type="ARBA" id="ARBA00022777"/>
    </source>
</evidence>
<dbReference type="GO" id="GO:0004674">
    <property type="term" value="F:protein serine/threonine kinase activity"/>
    <property type="evidence" value="ECO:0007669"/>
    <property type="project" value="UniProtKB-KW"/>
</dbReference>
<dbReference type="InterPro" id="IPR046409">
    <property type="entry name" value="PDC10_dimerisation_sf"/>
</dbReference>
<evidence type="ECO:0000313" key="14">
    <source>
        <dbReference type="Proteomes" id="UP000192578"/>
    </source>
</evidence>
<dbReference type="CDD" id="cd06609">
    <property type="entry name" value="STKc_MST3_like"/>
    <property type="match status" value="1"/>
</dbReference>
<dbReference type="Gene3D" id="3.30.200.20">
    <property type="entry name" value="Phosphorylase Kinase, domain 1"/>
    <property type="match status" value="1"/>
</dbReference>
<feature type="compositionally biased region" description="Pro residues" evidence="11">
    <location>
        <begin position="477"/>
        <end position="487"/>
    </location>
</feature>
<dbReference type="PROSITE" id="PS00107">
    <property type="entry name" value="PROTEIN_KINASE_ATP"/>
    <property type="match status" value="1"/>
</dbReference>
<dbReference type="PROSITE" id="PS50011">
    <property type="entry name" value="PROTEIN_KINASE_DOM"/>
    <property type="match status" value="1"/>
</dbReference>
<dbReference type="FunFam" id="1.10.510.10:FF:000499">
    <property type="entry name" value="Serine/threonine-protein kinase KIC1"/>
    <property type="match status" value="1"/>
</dbReference>
<dbReference type="GO" id="GO:0005524">
    <property type="term" value="F:ATP binding"/>
    <property type="evidence" value="ECO:0007669"/>
    <property type="project" value="UniProtKB-UniRule"/>
</dbReference>
<dbReference type="InterPro" id="IPR050629">
    <property type="entry name" value="STE20/SPS1-PAK"/>
</dbReference>
<evidence type="ECO:0000256" key="8">
    <source>
        <dbReference type="ARBA" id="ARBA00047899"/>
    </source>
</evidence>
<proteinExistence type="inferred from homology"/>
<dbReference type="OrthoDB" id="8693905at2759"/>
<keyword evidence="6 13" id="KW-0418">Kinase</keyword>
<evidence type="ECO:0000256" key="4">
    <source>
        <dbReference type="ARBA" id="ARBA00022679"/>
    </source>
</evidence>
<dbReference type="InterPro" id="IPR008271">
    <property type="entry name" value="Ser/Thr_kinase_AS"/>
</dbReference>
<dbReference type="EMBL" id="MTYJ01000141">
    <property type="protein sequence ID" value="OQV12588.1"/>
    <property type="molecule type" value="Genomic_DNA"/>
</dbReference>
<name>A0A1W0WBN6_HYPEX</name>
<sequence>MSANLDPALLFTKQDRIGKGSFGSVYKGIDNRTGNVIAIKIIDIDNGEDDIDDLQQEITVLRQCSSPYVTRYYGSYLKGSDIWIIMEYLAGGSALDLLQAGTIDENYICIIVREILKGLEYLHREDILHRDVKAANVLLSAQGDVKLADFGVAGQLTHNEKKRLTFVGTPFWMAPEVIKQDSYDMKADIWSLGITAIELAKGEPPLSDLDPMRVLLQIPKNPPPQLLGNFSPLFKAFVELCLNKVPEDRPTAKELLRHPFLRKAKKNICLMDLIERYERWRADEANRDEDSSSEDEHDSKDRDEDEDDGWLSTVRSSRLSEPPTVRSVGIEPNGTVRNNVRILKRNSSSSSSKSDGKEQNGTVRINARNLEAGSSSSILNANLMERNGNARNSVPKSADLFTSSFINSDQIERNETVKNNVRSSADGFSSSVSKLLPDAKEQGAKVGNNVRISERGSSKGSSDGTETVPTKRQGRGPAPPPPTPPPAVTVVPAIMDPPSPPLNRTSSACLARVIRFTTAIQELDKHQRNDVTEAVRLDQLKRSFEAEERKRPGWTEAFLRELMLRVDPNLSGAELDAAISRISG</sequence>
<dbReference type="AlphaFoldDB" id="A0A1W0WBN6"/>
<dbReference type="GO" id="GO:0005737">
    <property type="term" value="C:cytoplasm"/>
    <property type="evidence" value="ECO:0007669"/>
    <property type="project" value="TreeGrafter"/>
</dbReference>
<comment type="catalytic activity">
    <reaction evidence="9">
        <text>L-seryl-[protein] + ATP = O-phospho-L-seryl-[protein] + ADP + H(+)</text>
        <dbReference type="Rhea" id="RHEA:17989"/>
        <dbReference type="Rhea" id="RHEA-COMP:9863"/>
        <dbReference type="Rhea" id="RHEA-COMP:11604"/>
        <dbReference type="ChEBI" id="CHEBI:15378"/>
        <dbReference type="ChEBI" id="CHEBI:29999"/>
        <dbReference type="ChEBI" id="CHEBI:30616"/>
        <dbReference type="ChEBI" id="CHEBI:83421"/>
        <dbReference type="ChEBI" id="CHEBI:456216"/>
        <dbReference type="EC" id="2.7.11.1"/>
    </reaction>
</comment>
<dbReference type="SMART" id="SM00220">
    <property type="entry name" value="S_TKc"/>
    <property type="match status" value="1"/>
</dbReference>
<dbReference type="Proteomes" id="UP000192578">
    <property type="component" value="Unassembled WGS sequence"/>
</dbReference>
<protein>
    <recommendedName>
        <fullName evidence="2">non-specific serine/threonine protein kinase</fullName>
        <ecNumber evidence="2">2.7.11.1</ecNumber>
    </recommendedName>
</protein>
<gene>
    <name evidence="13" type="ORF">BV898_13153</name>
</gene>
<dbReference type="InterPro" id="IPR000719">
    <property type="entry name" value="Prot_kinase_dom"/>
</dbReference>
<dbReference type="InterPro" id="IPR017441">
    <property type="entry name" value="Protein_kinase_ATP_BS"/>
</dbReference>
<evidence type="ECO:0000256" key="2">
    <source>
        <dbReference type="ARBA" id="ARBA00012513"/>
    </source>
</evidence>
<dbReference type="Gene3D" id="1.10.510.10">
    <property type="entry name" value="Transferase(Phosphotransferase) domain 1"/>
    <property type="match status" value="1"/>
</dbReference>
<dbReference type="PANTHER" id="PTHR48012">
    <property type="entry name" value="STERILE20-LIKE KINASE, ISOFORM B-RELATED"/>
    <property type="match status" value="1"/>
</dbReference>
<keyword evidence="5 10" id="KW-0547">Nucleotide-binding</keyword>
<evidence type="ECO:0000256" key="10">
    <source>
        <dbReference type="PROSITE-ProRule" id="PRU10141"/>
    </source>
</evidence>
<organism evidence="13 14">
    <name type="scientific">Hypsibius exemplaris</name>
    <name type="common">Freshwater tardigrade</name>
    <dbReference type="NCBI Taxonomy" id="2072580"/>
    <lineage>
        <taxon>Eukaryota</taxon>
        <taxon>Metazoa</taxon>
        <taxon>Ecdysozoa</taxon>
        <taxon>Tardigrada</taxon>
        <taxon>Eutardigrada</taxon>
        <taxon>Parachela</taxon>
        <taxon>Hypsibioidea</taxon>
        <taxon>Hypsibiidae</taxon>
        <taxon>Hypsibius</taxon>
    </lineage>
</organism>
<dbReference type="PROSITE" id="PS00108">
    <property type="entry name" value="PROTEIN_KINASE_ST"/>
    <property type="match status" value="1"/>
</dbReference>
<dbReference type="Pfam" id="PF00069">
    <property type="entry name" value="Pkinase"/>
    <property type="match status" value="1"/>
</dbReference>
<evidence type="ECO:0000256" key="3">
    <source>
        <dbReference type="ARBA" id="ARBA00022527"/>
    </source>
</evidence>
<feature type="region of interest" description="Disordered" evidence="11">
    <location>
        <begin position="284"/>
        <end position="369"/>
    </location>
</feature>
<feature type="compositionally biased region" description="Polar residues" evidence="11">
    <location>
        <begin position="422"/>
        <end position="433"/>
    </location>
</feature>
<dbReference type="InterPro" id="IPR011009">
    <property type="entry name" value="Kinase-like_dom_sf"/>
</dbReference>
<keyword evidence="7 10" id="KW-0067">ATP-binding</keyword>
<evidence type="ECO:0000256" key="11">
    <source>
        <dbReference type="SAM" id="MobiDB-lite"/>
    </source>
</evidence>
<comment type="caution">
    <text evidence="13">The sequence shown here is derived from an EMBL/GenBank/DDBJ whole genome shotgun (WGS) entry which is preliminary data.</text>
</comment>
<evidence type="ECO:0000259" key="12">
    <source>
        <dbReference type="PROSITE" id="PS50011"/>
    </source>
</evidence>
<dbReference type="SUPFAM" id="SSF56112">
    <property type="entry name" value="Protein kinase-like (PK-like)"/>
    <property type="match status" value="1"/>
</dbReference>
<evidence type="ECO:0000256" key="5">
    <source>
        <dbReference type="ARBA" id="ARBA00022741"/>
    </source>
</evidence>
<feature type="binding site" evidence="10">
    <location>
        <position position="40"/>
    </location>
    <ligand>
        <name>ATP</name>
        <dbReference type="ChEBI" id="CHEBI:30616"/>
    </ligand>
</feature>
<feature type="domain" description="Protein kinase" evidence="12">
    <location>
        <begin position="11"/>
        <end position="261"/>
    </location>
</feature>
<evidence type="ECO:0000256" key="7">
    <source>
        <dbReference type="ARBA" id="ARBA00022840"/>
    </source>
</evidence>
<keyword evidence="4" id="KW-0808">Transferase</keyword>
<comment type="catalytic activity">
    <reaction evidence="8">
        <text>L-threonyl-[protein] + ATP = O-phospho-L-threonyl-[protein] + ADP + H(+)</text>
        <dbReference type="Rhea" id="RHEA:46608"/>
        <dbReference type="Rhea" id="RHEA-COMP:11060"/>
        <dbReference type="Rhea" id="RHEA-COMP:11605"/>
        <dbReference type="ChEBI" id="CHEBI:15378"/>
        <dbReference type="ChEBI" id="CHEBI:30013"/>
        <dbReference type="ChEBI" id="CHEBI:30616"/>
        <dbReference type="ChEBI" id="CHEBI:61977"/>
        <dbReference type="ChEBI" id="CHEBI:456216"/>
        <dbReference type="EC" id="2.7.11.1"/>
    </reaction>
</comment>
<dbReference type="EC" id="2.7.11.1" evidence="2"/>
<dbReference type="PANTHER" id="PTHR48012:SF10">
    <property type="entry name" value="FI20177P1"/>
    <property type="match status" value="1"/>
</dbReference>